<name>A0AAI8Z1U7_9PEZI</name>
<reference evidence="2" key="1">
    <citation type="submission" date="2023-11" db="EMBL/GenBank/DDBJ databases">
        <authorList>
            <person name="Alioto T."/>
            <person name="Alioto T."/>
            <person name="Gomez Garrido J."/>
        </authorList>
    </citation>
    <scope>NUCLEOTIDE SEQUENCE</scope>
</reference>
<gene>
    <name evidence="2" type="ORF">LECACI_7A006062</name>
</gene>
<proteinExistence type="predicted"/>
<evidence type="ECO:0000256" key="1">
    <source>
        <dbReference type="SAM" id="SignalP"/>
    </source>
</evidence>
<evidence type="ECO:0000313" key="3">
    <source>
        <dbReference type="Proteomes" id="UP001296104"/>
    </source>
</evidence>
<organism evidence="2 3">
    <name type="scientific">Lecanosticta acicola</name>
    <dbReference type="NCBI Taxonomy" id="111012"/>
    <lineage>
        <taxon>Eukaryota</taxon>
        <taxon>Fungi</taxon>
        <taxon>Dikarya</taxon>
        <taxon>Ascomycota</taxon>
        <taxon>Pezizomycotina</taxon>
        <taxon>Dothideomycetes</taxon>
        <taxon>Dothideomycetidae</taxon>
        <taxon>Mycosphaerellales</taxon>
        <taxon>Mycosphaerellaceae</taxon>
        <taxon>Lecanosticta</taxon>
    </lineage>
</organism>
<feature type="chain" id="PRO_5042575168" description="Small secreted protein" evidence="1">
    <location>
        <begin position="19"/>
        <end position="141"/>
    </location>
</feature>
<sequence length="141" mass="14488">MQLTTALTILAAAGTSLAAPAPVAAQSMMAADTTWTMESFQRTCNADDTTCHITFAVNTNDGSDSTPCAYDVNGSPASDASYNSLVCGAYTVGSTHDASGFTVLSVHTDSLIIYPGYTDAELDGGNVVQPDKSYTPSAFPG</sequence>
<comment type="caution">
    <text evidence="2">The sequence shown here is derived from an EMBL/GenBank/DDBJ whole genome shotgun (WGS) entry which is preliminary data.</text>
</comment>
<dbReference type="Proteomes" id="UP001296104">
    <property type="component" value="Unassembled WGS sequence"/>
</dbReference>
<evidence type="ECO:0000313" key="2">
    <source>
        <dbReference type="EMBL" id="CAK4030904.1"/>
    </source>
</evidence>
<protein>
    <recommendedName>
        <fullName evidence="4">Small secreted protein</fullName>
    </recommendedName>
</protein>
<keyword evidence="3" id="KW-1185">Reference proteome</keyword>
<dbReference type="EMBL" id="CAVMBE010000041">
    <property type="protein sequence ID" value="CAK4030904.1"/>
    <property type="molecule type" value="Genomic_DNA"/>
</dbReference>
<feature type="signal peptide" evidence="1">
    <location>
        <begin position="1"/>
        <end position="18"/>
    </location>
</feature>
<dbReference type="AlphaFoldDB" id="A0AAI8Z1U7"/>
<evidence type="ECO:0008006" key="4">
    <source>
        <dbReference type="Google" id="ProtNLM"/>
    </source>
</evidence>
<accession>A0AAI8Z1U7</accession>
<keyword evidence="1" id="KW-0732">Signal</keyword>